<dbReference type="EMBL" id="JBHUIR010000006">
    <property type="protein sequence ID" value="MFD2258488.1"/>
    <property type="molecule type" value="Genomic_DNA"/>
</dbReference>
<dbReference type="SMART" id="SM00422">
    <property type="entry name" value="HTH_MERR"/>
    <property type="match status" value="1"/>
</dbReference>
<dbReference type="Proteomes" id="UP001597373">
    <property type="component" value="Unassembled WGS sequence"/>
</dbReference>
<evidence type="ECO:0000259" key="5">
    <source>
        <dbReference type="PROSITE" id="PS50937"/>
    </source>
</evidence>
<dbReference type="InterPro" id="IPR009061">
    <property type="entry name" value="DNA-bd_dom_put_sf"/>
</dbReference>
<evidence type="ECO:0000256" key="3">
    <source>
        <dbReference type="ARBA" id="ARBA00023163"/>
    </source>
</evidence>
<sequence length="131" mass="15093">MTRPMTIGHLARETGVRVETIRFYEKCGLLPPPARTGGNYRAYEESHLRRLHFIRRARELGFSLDQVRAMLAMSDNKNQSCEAVDAIARVHLEEVERKIADLTELKQELDRMVNHAHGPIADCRIIETLNR</sequence>
<keyword evidence="4" id="KW-0175">Coiled coil</keyword>
<accession>A0ABW5DBN3</accession>
<name>A0ABW5DBN3_9HYPH</name>
<dbReference type="PROSITE" id="PS50937">
    <property type="entry name" value="HTH_MERR_2"/>
    <property type="match status" value="1"/>
</dbReference>
<dbReference type="InterPro" id="IPR000551">
    <property type="entry name" value="MerR-type_HTH_dom"/>
</dbReference>
<keyword evidence="3" id="KW-0804">Transcription</keyword>
<dbReference type="SUPFAM" id="SSF46955">
    <property type="entry name" value="Putative DNA-binding domain"/>
    <property type="match status" value="1"/>
</dbReference>
<evidence type="ECO:0000313" key="7">
    <source>
        <dbReference type="Proteomes" id="UP001597373"/>
    </source>
</evidence>
<dbReference type="Pfam" id="PF00376">
    <property type="entry name" value="MerR"/>
    <property type="match status" value="1"/>
</dbReference>
<evidence type="ECO:0000256" key="4">
    <source>
        <dbReference type="SAM" id="Coils"/>
    </source>
</evidence>
<dbReference type="InterPro" id="IPR015358">
    <property type="entry name" value="Tscrpt_reg_MerR_DNA-bd"/>
</dbReference>
<dbReference type="Gene3D" id="1.10.1660.10">
    <property type="match status" value="1"/>
</dbReference>
<organism evidence="6 7">
    <name type="scientific">Chelativorans composti</name>
    <dbReference type="NCBI Taxonomy" id="768533"/>
    <lineage>
        <taxon>Bacteria</taxon>
        <taxon>Pseudomonadati</taxon>
        <taxon>Pseudomonadota</taxon>
        <taxon>Alphaproteobacteria</taxon>
        <taxon>Hyphomicrobiales</taxon>
        <taxon>Phyllobacteriaceae</taxon>
        <taxon>Chelativorans</taxon>
    </lineage>
</organism>
<evidence type="ECO:0000256" key="1">
    <source>
        <dbReference type="ARBA" id="ARBA00023015"/>
    </source>
</evidence>
<feature type="domain" description="HTH merR-type" evidence="5">
    <location>
        <begin position="1"/>
        <end position="73"/>
    </location>
</feature>
<dbReference type="PANTHER" id="PTHR30204:SF92">
    <property type="entry name" value="HTH-TYPE TRANSCRIPTIONAL REGULATOR ZNTR"/>
    <property type="match status" value="1"/>
</dbReference>
<protein>
    <submittedName>
        <fullName evidence="6">Helix-turn-helix domain-containing protein</fullName>
    </submittedName>
</protein>
<gene>
    <name evidence="6" type="ORF">ACFSMZ_01725</name>
</gene>
<dbReference type="Pfam" id="PF09278">
    <property type="entry name" value="MerR-DNA-bind"/>
    <property type="match status" value="1"/>
</dbReference>
<dbReference type="PRINTS" id="PR00040">
    <property type="entry name" value="HTHMERR"/>
</dbReference>
<dbReference type="RefSeq" id="WP_378187837.1">
    <property type="nucleotide sequence ID" value="NZ_BAABGS010000016.1"/>
</dbReference>
<keyword evidence="1" id="KW-0805">Transcription regulation</keyword>
<evidence type="ECO:0000313" key="6">
    <source>
        <dbReference type="EMBL" id="MFD2258488.1"/>
    </source>
</evidence>
<keyword evidence="2" id="KW-0238">DNA-binding</keyword>
<dbReference type="CDD" id="cd04785">
    <property type="entry name" value="HTH_CadR-PbrR-like"/>
    <property type="match status" value="1"/>
</dbReference>
<reference evidence="7" key="1">
    <citation type="journal article" date="2019" name="Int. J. Syst. Evol. Microbiol.">
        <title>The Global Catalogue of Microorganisms (GCM) 10K type strain sequencing project: providing services to taxonomists for standard genome sequencing and annotation.</title>
        <authorList>
            <consortium name="The Broad Institute Genomics Platform"/>
            <consortium name="The Broad Institute Genome Sequencing Center for Infectious Disease"/>
            <person name="Wu L."/>
            <person name="Ma J."/>
        </authorList>
    </citation>
    <scope>NUCLEOTIDE SEQUENCE [LARGE SCALE GENOMIC DNA]</scope>
    <source>
        <strain evidence="7">KCTC 23707</strain>
    </source>
</reference>
<dbReference type="PANTHER" id="PTHR30204">
    <property type="entry name" value="REDOX-CYCLING DRUG-SENSING TRANSCRIPTIONAL ACTIVATOR SOXR"/>
    <property type="match status" value="1"/>
</dbReference>
<keyword evidence="7" id="KW-1185">Reference proteome</keyword>
<evidence type="ECO:0000256" key="2">
    <source>
        <dbReference type="ARBA" id="ARBA00023125"/>
    </source>
</evidence>
<proteinExistence type="predicted"/>
<comment type="caution">
    <text evidence="6">The sequence shown here is derived from an EMBL/GenBank/DDBJ whole genome shotgun (WGS) entry which is preliminary data.</text>
</comment>
<feature type="coiled-coil region" evidence="4">
    <location>
        <begin position="88"/>
        <end position="115"/>
    </location>
</feature>
<dbReference type="InterPro" id="IPR047057">
    <property type="entry name" value="MerR_fam"/>
</dbReference>